<gene>
    <name evidence="12" type="ORF">ACFQRB_18940</name>
</gene>
<dbReference type="GO" id="GO:0140824">
    <property type="term" value="F:thioredoxin-dependent peroxiredoxin activity"/>
    <property type="evidence" value="ECO:0007669"/>
    <property type="project" value="UniProtKB-EC"/>
</dbReference>
<dbReference type="PANTHER" id="PTHR42801:SF4">
    <property type="entry name" value="AHPC_TSA FAMILY PROTEIN"/>
    <property type="match status" value="1"/>
</dbReference>
<feature type="region of interest" description="Disordered" evidence="10">
    <location>
        <begin position="131"/>
        <end position="150"/>
    </location>
</feature>
<reference evidence="12 13" key="1">
    <citation type="journal article" date="2019" name="Int. J. Syst. Evol. Microbiol.">
        <title>The Global Catalogue of Microorganisms (GCM) 10K type strain sequencing project: providing services to taxonomists for standard genome sequencing and annotation.</title>
        <authorList>
            <consortium name="The Broad Institute Genomics Platform"/>
            <consortium name="The Broad Institute Genome Sequencing Center for Infectious Disease"/>
            <person name="Wu L."/>
            <person name="Ma J."/>
        </authorList>
    </citation>
    <scope>NUCLEOTIDE SEQUENCE [LARGE SCALE GENOMIC DNA]</scope>
    <source>
        <strain evidence="12 13">DT92</strain>
    </source>
</reference>
<comment type="catalytic activity">
    <reaction evidence="9">
        <text>a hydroperoxide + [thioredoxin]-dithiol = an alcohol + [thioredoxin]-disulfide + H2O</text>
        <dbReference type="Rhea" id="RHEA:62620"/>
        <dbReference type="Rhea" id="RHEA-COMP:10698"/>
        <dbReference type="Rhea" id="RHEA-COMP:10700"/>
        <dbReference type="ChEBI" id="CHEBI:15377"/>
        <dbReference type="ChEBI" id="CHEBI:29950"/>
        <dbReference type="ChEBI" id="CHEBI:30879"/>
        <dbReference type="ChEBI" id="CHEBI:35924"/>
        <dbReference type="ChEBI" id="CHEBI:50058"/>
        <dbReference type="EC" id="1.11.1.24"/>
    </reaction>
</comment>
<sequence>MLSSGDPAPEVTASNQHGETVSPDFAAPTVVYFYPKDFTGGCTIEANEFEDVLPEYRDAGITVYGVSMDDAESHAGFAEEEGLTFDLLADPDGDVAEAFGLDADEGYTDRRTFVLADGVVVATYDPELADPSGHAREVLDDTKTTVLADD</sequence>
<dbReference type="PROSITE" id="PS51352">
    <property type="entry name" value="THIOREDOXIN_2"/>
    <property type="match status" value="1"/>
</dbReference>
<evidence type="ECO:0000256" key="5">
    <source>
        <dbReference type="ARBA" id="ARBA00023157"/>
    </source>
</evidence>
<keyword evidence="5" id="KW-1015">Disulfide bond</keyword>
<dbReference type="InterPro" id="IPR000866">
    <property type="entry name" value="AhpC/TSA"/>
</dbReference>
<keyword evidence="2 12" id="KW-0575">Peroxidase</keyword>
<evidence type="ECO:0000256" key="2">
    <source>
        <dbReference type="ARBA" id="ARBA00022559"/>
    </source>
</evidence>
<evidence type="ECO:0000256" key="6">
    <source>
        <dbReference type="ARBA" id="ARBA00023284"/>
    </source>
</evidence>
<comment type="caution">
    <text evidence="12">The sequence shown here is derived from an EMBL/GenBank/DDBJ whole genome shotgun (WGS) entry which is preliminary data.</text>
</comment>
<evidence type="ECO:0000256" key="9">
    <source>
        <dbReference type="ARBA" id="ARBA00049091"/>
    </source>
</evidence>
<keyword evidence="4 12" id="KW-0560">Oxidoreductase</keyword>
<organism evidence="12 13">
    <name type="scientific">Halobaculum litoreum</name>
    <dbReference type="NCBI Taxonomy" id="3031998"/>
    <lineage>
        <taxon>Archaea</taxon>
        <taxon>Methanobacteriati</taxon>
        <taxon>Methanobacteriota</taxon>
        <taxon>Stenosarchaea group</taxon>
        <taxon>Halobacteria</taxon>
        <taxon>Halobacteriales</taxon>
        <taxon>Haloferacaceae</taxon>
        <taxon>Halobaculum</taxon>
    </lineage>
</organism>
<dbReference type="EMBL" id="JBHSZG010000008">
    <property type="protein sequence ID" value="MFC7137958.1"/>
    <property type="molecule type" value="Genomic_DNA"/>
</dbReference>
<evidence type="ECO:0000313" key="13">
    <source>
        <dbReference type="Proteomes" id="UP001596368"/>
    </source>
</evidence>
<feature type="compositionally biased region" description="Basic and acidic residues" evidence="10">
    <location>
        <begin position="133"/>
        <end position="143"/>
    </location>
</feature>
<dbReference type="InterPro" id="IPR013766">
    <property type="entry name" value="Thioredoxin_domain"/>
</dbReference>
<dbReference type="Gene3D" id="3.40.30.10">
    <property type="entry name" value="Glutaredoxin"/>
    <property type="match status" value="1"/>
</dbReference>
<comment type="similarity">
    <text evidence="8">Belongs to the peroxiredoxin family. BCP/PrxQ subfamily.</text>
</comment>
<proteinExistence type="inferred from homology"/>
<protein>
    <recommendedName>
        <fullName evidence="1">thioredoxin-dependent peroxiredoxin</fullName>
        <ecNumber evidence="1">1.11.1.24</ecNumber>
    </recommendedName>
    <alternativeName>
        <fullName evidence="7">Thioredoxin peroxidase</fullName>
    </alternativeName>
</protein>
<feature type="region of interest" description="Disordered" evidence="10">
    <location>
        <begin position="1"/>
        <end position="20"/>
    </location>
</feature>
<evidence type="ECO:0000256" key="4">
    <source>
        <dbReference type="ARBA" id="ARBA00023002"/>
    </source>
</evidence>
<evidence type="ECO:0000256" key="7">
    <source>
        <dbReference type="ARBA" id="ARBA00032824"/>
    </source>
</evidence>
<dbReference type="PANTHER" id="PTHR42801">
    <property type="entry name" value="THIOREDOXIN-DEPENDENT PEROXIDE REDUCTASE"/>
    <property type="match status" value="1"/>
</dbReference>
<dbReference type="CDD" id="cd03017">
    <property type="entry name" value="PRX_BCP"/>
    <property type="match status" value="1"/>
</dbReference>
<evidence type="ECO:0000259" key="11">
    <source>
        <dbReference type="PROSITE" id="PS51352"/>
    </source>
</evidence>
<dbReference type="SUPFAM" id="SSF52833">
    <property type="entry name" value="Thioredoxin-like"/>
    <property type="match status" value="1"/>
</dbReference>
<dbReference type="Proteomes" id="UP001596368">
    <property type="component" value="Unassembled WGS sequence"/>
</dbReference>
<dbReference type="AlphaFoldDB" id="A0ABD5XS07"/>
<keyword evidence="6" id="KW-0676">Redox-active center</keyword>
<keyword evidence="3" id="KW-0049">Antioxidant</keyword>
<keyword evidence="13" id="KW-1185">Reference proteome</keyword>
<evidence type="ECO:0000256" key="1">
    <source>
        <dbReference type="ARBA" id="ARBA00013017"/>
    </source>
</evidence>
<dbReference type="InterPro" id="IPR050924">
    <property type="entry name" value="Peroxiredoxin_BCP/PrxQ"/>
</dbReference>
<dbReference type="InterPro" id="IPR036249">
    <property type="entry name" value="Thioredoxin-like_sf"/>
</dbReference>
<evidence type="ECO:0000256" key="8">
    <source>
        <dbReference type="ARBA" id="ARBA00038489"/>
    </source>
</evidence>
<evidence type="ECO:0000313" key="12">
    <source>
        <dbReference type="EMBL" id="MFC7137958.1"/>
    </source>
</evidence>
<name>A0ABD5XS07_9EURY</name>
<dbReference type="Pfam" id="PF00578">
    <property type="entry name" value="AhpC-TSA"/>
    <property type="match status" value="1"/>
</dbReference>
<evidence type="ECO:0000256" key="10">
    <source>
        <dbReference type="SAM" id="MobiDB-lite"/>
    </source>
</evidence>
<accession>A0ABD5XS07</accession>
<evidence type="ECO:0000256" key="3">
    <source>
        <dbReference type="ARBA" id="ARBA00022862"/>
    </source>
</evidence>
<dbReference type="EC" id="1.11.1.24" evidence="1"/>
<feature type="domain" description="Thioredoxin" evidence="11">
    <location>
        <begin position="2"/>
        <end position="144"/>
    </location>
</feature>